<keyword evidence="2" id="KW-1185">Reference proteome</keyword>
<accession>A0A5A9P6F3</accession>
<dbReference type="EMBL" id="SOYY01000008">
    <property type="protein sequence ID" value="KAA0717530.1"/>
    <property type="molecule type" value="Genomic_DNA"/>
</dbReference>
<dbReference type="Proteomes" id="UP000324632">
    <property type="component" value="Chromosome 8"/>
</dbReference>
<reference evidence="1 2" key="1">
    <citation type="journal article" date="2019" name="Mol. Ecol. Resour.">
        <title>Chromosome-level genome assembly of Triplophysa tibetana, a fish adapted to the harsh high-altitude environment of the Tibetan Plateau.</title>
        <authorList>
            <person name="Yang X."/>
            <person name="Liu H."/>
            <person name="Ma Z."/>
            <person name="Zou Y."/>
            <person name="Zou M."/>
            <person name="Mao Y."/>
            <person name="Li X."/>
            <person name="Wang H."/>
            <person name="Chen T."/>
            <person name="Wang W."/>
            <person name="Yang R."/>
        </authorList>
    </citation>
    <scope>NUCLEOTIDE SEQUENCE [LARGE SCALE GENOMIC DNA]</scope>
    <source>
        <strain evidence="1">TTIB1903HZAU</strain>
        <tissue evidence="1">Muscle</tissue>
    </source>
</reference>
<gene>
    <name evidence="1" type="ORF">E1301_Tti021137</name>
</gene>
<evidence type="ECO:0000313" key="1">
    <source>
        <dbReference type="EMBL" id="KAA0717530.1"/>
    </source>
</evidence>
<sequence>MGAELVAEVTLPAVSMAVDGSSTSVIMAHNKAYQVHMCDYYSSTPDVVPSGVSERKISPSHTCDMMTLDVITIKDSDAPVHRKKRDVDTYVLGTIHPFRKTHRSILGKFFQEISLVASNRRVVVEDSSLWCVESDVYGLSADVVQFYQQYG</sequence>
<comment type="caution">
    <text evidence="1">The sequence shown here is derived from an EMBL/GenBank/DDBJ whole genome shotgun (WGS) entry which is preliminary data.</text>
</comment>
<organism evidence="1 2">
    <name type="scientific">Triplophysa tibetana</name>
    <dbReference type="NCBI Taxonomy" id="1572043"/>
    <lineage>
        <taxon>Eukaryota</taxon>
        <taxon>Metazoa</taxon>
        <taxon>Chordata</taxon>
        <taxon>Craniata</taxon>
        <taxon>Vertebrata</taxon>
        <taxon>Euteleostomi</taxon>
        <taxon>Actinopterygii</taxon>
        <taxon>Neopterygii</taxon>
        <taxon>Teleostei</taxon>
        <taxon>Ostariophysi</taxon>
        <taxon>Cypriniformes</taxon>
        <taxon>Nemacheilidae</taxon>
        <taxon>Triplophysa</taxon>
    </lineage>
</organism>
<protein>
    <submittedName>
        <fullName evidence="1">Zinc transporter 6</fullName>
    </submittedName>
</protein>
<name>A0A5A9P6F3_9TELE</name>
<evidence type="ECO:0000313" key="2">
    <source>
        <dbReference type="Proteomes" id="UP000324632"/>
    </source>
</evidence>
<proteinExistence type="predicted"/>
<dbReference type="AlphaFoldDB" id="A0A5A9P6F3"/>